<dbReference type="Proteomes" id="UP000700596">
    <property type="component" value="Unassembled WGS sequence"/>
</dbReference>
<comment type="caution">
    <text evidence="2">The sequence shown here is derived from an EMBL/GenBank/DDBJ whole genome shotgun (WGS) entry which is preliminary data.</text>
</comment>
<reference evidence="2" key="1">
    <citation type="journal article" date="2021" name="Nat. Commun.">
        <title>Genetic determinants of endophytism in the Arabidopsis root mycobiome.</title>
        <authorList>
            <person name="Mesny F."/>
            <person name="Miyauchi S."/>
            <person name="Thiergart T."/>
            <person name="Pickel B."/>
            <person name="Atanasova L."/>
            <person name="Karlsson M."/>
            <person name="Huettel B."/>
            <person name="Barry K.W."/>
            <person name="Haridas S."/>
            <person name="Chen C."/>
            <person name="Bauer D."/>
            <person name="Andreopoulos W."/>
            <person name="Pangilinan J."/>
            <person name="LaButti K."/>
            <person name="Riley R."/>
            <person name="Lipzen A."/>
            <person name="Clum A."/>
            <person name="Drula E."/>
            <person name="Henrissat B."/>
            <person name="Kohler A."/>
            <person name="Grigoriev I.V."/>
            <person name="Martin F.M."/>
            <person name="Hacquard S."/>
        </authorList>
    </citation>
    <scope>NUCLEOTIDE SEQUENCE</scope>
    <source>
        <strain evidence="2">MPI-CAGE-CH-0243</strain>
    </source>
</reference>
<evidence type="ECO:0000256" key="1">
    <source>
        <dbReference type="SAM" id="MobiDB-lite"/>
    </source>
</evidence>
<dbReference type="EMBL" id="JAGMWT010000002">
    <property type="protein sequence ID" value="KAH7135811.1"/>
    <property type="molecule type" value="Genomic_DNA"/>
</dbReference>
<evidence type="ECO:0000313" key="3">
    <source>
        <dbReference type="Proteomes" id="UP000700596"/>
    </source>
</evidence>
<evidence type="ECO:0000313" key="2">
    <source>
        <dbReference type="EMBL" id="KAH7135811.1"/>
    </source>
</evidence>
<protein>
    <submittedName>
        <fullName evidence="2">Uncharacterized protein</fullName>
    </submittedName>
</protein>
<feature type="compositionally biased region" description="Acidic residues" evidence="1">
    <location>
        <begin position="66"/>
        <end position="77"/>
    </location>
</feature>
<accession>A0A9P9IXG1</accession>
<keyword evidence="3" id="KW-1185">Reference proteome</keyword>
<feature type="compositionally biased region" description="Basic and acidic residues" evidence="1">
    <location>
        <begin position="42"/>
        <end position="65"/>
    </location>
</feature>
<name>A0A9P9IXG1_9PLEO</name>
<organism evidence="2 3">
    <name type="scientific">Dendryphion nanum</name>
    <dbReference type="NCBI Taxonomy" id="256645"/>
    <lineage>
        <taxon>Eukaryota</taxon>
        <taxon>Fungi</taxon>
        <taxon>Dikarya</taxon>
        <taxon>Ascomycota</taxon>
        <taxon>Pezizomycotina</taxon>
        <taxon>Dothideomycetes</taxon>
        <taxon>Pleosporomycetidae</taxon>
        <taxon>Pleosporales</taxon>
        <taxon>Torulaceae</taxon>
        <taxon>Dendryphion</taxon>
    </lineage>
</organism>
<proteinExistence type="predicted"/>
<sequence length="100" mass="10887">MPPPLQIPPSRARRQFAARLAQRKAELEANQNDNNDGEGDVGEEKKEGCGGERSKESRERFKALFEDIDDDSSDEEGVASGSGVGDLGVDPESAEVVWVR</sequence>
<gene>
    <name evidence="2" type="ORF">B0J11DRAFT_502620</name>
</gene>
<feature type="region of interest" description="Disordered" evidence="1">
    <location>
        <begin position="21"/>
        <end position="100"/>
    </location>
</feature>
<dbReference type="AlphaFoldDB" id="A0A9P9IXG1"/>